<gene>
    <name evidence="2" type="ORF">C8N24_3978</name>
</gene>
<proteinExistence type="predicted"/>
<dbReference type="Gene3D" id="3.40.50.2000">
    <property type="entry name" value="Glycogen Phosphorylase B"/>
    <property type="match status" value="1"/>
</dbReference>
<keyword evidence="2" id="KW-0808">Transferase</keyword>
<protein>
    <submittedName>
        <fullName evidence="2">Glycosyl transferase family 1</fullName>
    </submittedName>
</protein>
<organism evidence="2 3">
    <name type="scientific">Solirubrobacter pauli</name>
    <dbReference type="NCBI Taxonomy" id="166793"/>
    <lineage>
        <taxon>Bacteria</taxon>
        <taxon>Bacillati</taxon>
        <taxon>Actinomycetota</taxon>
        <taxon>Thermoleophilia</taxon>
        <taxon>Solirubrobacterales</taxon>
        <taxon>Solirubrobacteraceae</taxon>
        <taxon>Solirubrobacter</taxon>
    </lineage>
</organism>
<sequence length="362" mass="39481">MSPNADERLRSAARRVARRAGALLDRRSGVVQANVPRLRLAATAPATPTVWMITPDWNKPSGGIRKQYHAVDVLNAAGHPAAVVHERRGFRCSWFEHATTIVAAADVELGPRDVIVVPEIYWPSIRRLPRGIRQVIYNQNAYLTLDALAAAGPAAAAAYVGNPDLGLVAVVSDENAEVLSHAFPDVPIARVRHSIDEALHHPGAEARPRRIAYMPRRRGEEARQVLELLRLRGALQGWEVVPIEGRSETEVAELLRTCRIFLSLSEREGFGLPPCEAIACGCLVVGFDGFAGREFFQPPFARSVENGDVLALARALEALMVETESDPAAARAHAEAGVRFVRERYSAEAERQDLVAAFAPPA</sequence>
<name>A0A660LL05_9ACTN</name>
<feature type="domain" description="Glycosyl transferase family 1" evidence="1">
    <location>
        <begin position="245"/>
        <end position="324"/>
    </location>
</feature>
<reference evidence="2 3" key="1">
    <citation type="submission" date="2018-10" db="EMBL/GenBank/DDBJ databases">
        <title>Genomic Encyclopedia of Archaeal and Bacterial Type Strains, Phase II (KMG-II): from individual species to whole genera.</title>
        <authorList>
            <person name="Goeker M."/>
        </authorList>
    </citation>
    <scope>NUCLEOTIDE SEQUENCE [LARGE SCALE GENOMIC DNA]</scope>
    <source>
        <strain evidence="2 3">DSM 14954</strain>
    </source>
</reference>
<dbReference type="Pfam" id="PF00534">
    <property type="entry name" value="Glycos_transf_1"/>
    <property type="match status" value="1"/>
</dbReference>
<dbReference type="EMBL" id="RBIL01000001">
    <property type="protein sequence ID" value="RKQ94101.1"/>
    <property type="molecule type" value="Genomic_DNA"/>
</dbReference>
<comment type="caution">
    <text evidence="2">The sequence shown here is derived from an EMBL/GenBank/DDBJ whole genome shotgun (WGS) entry which is preliminary data.</text>
</comment>
<dbReference type="SUPFAM" id="SSF53756">
    <property type="entry name" value="UDP-Glycosyltransferase/glycogen phosphorylase"/>
    <property type="match status" value="1"/>
</dbReference>
<dbReference type="Proteomes" id="UP000278962">
    <property type="component" value="Unassembled WGS sequence"/>
</dbReference>
<evidence type="ECO:0000313" key="2">
    <source>
        <dbReference type="EMBL" id="RKQ94101.1"/>
    </source>
</evidence>
<keyword evidence="3" id="KW-1185">Reference proteome</keyword>
<evidence type="ECO:0000259" key="1">
    <source>
        <dbReference type="Pfam" id="PF00534"/>
    </source>
</evidence>
<dbReference type="RefSeq" id="WP_121252811.1">
    <property type="nucleotide sequence ID" value="NZ_RBIL01000001.1"/>
</dbReference>
<dbReference type="PANTHER" id="PTHR12526">
    <property type="entry name" value="GLYCOSYLTRANSFERASE"/>
    <property type="match status" value="1"/>
</dbReference>
<accession>A0A660LL05</accession>
<dbReference type="GO" id="GO:0016757">
    <property type="term" value="F:glycosyltransferase activity"/>
    <property type="evidence" value="ECO:0007669"/>
    <property type="project" value="InterPro"/>
</dbReference>
<dbReference type="AlphaFoldDB" id="A0A660LL05"/>
<dbReference type="InterPro" id="IPR001296">
    <property type="entry name" value="Glyco_trans_1"/>
</dbReference>
<evidence type="ECO:0000313" key="3">
    <source>
        <dbReference type="Proteomes" id="UP000278962"/>
    </source>
</evidence>
<dbReference type="OrthoDB" id="9801609at2"/>